<feature type="active site" description="Charge relay system" evidence="5 6">
    <location>
        <position position="458"/>
    </location>
</feature>
<keyword evidence="8" id="KW-0732">Signal</keyword>
<dbReference type="PANTHER" id="PTHR43806">
    <property type="entry name" value="PEPTIDASE S8"/>
    <property type="match status" value="1"/>
</dbReference>
<evidence type="ECO:0000256" key="4">
    <source>
        <dbReference type="ARBA" id="ARBA00022825"/>
    </source>
</evidence>
<proteinExistence type="inferred from homology"/>
<organism evidence="10 11">
    <name type="scientific">Jiangella ureilytica</name>
    <dbReference type="NCBI Taxonomy" id="2530374"/>
    <lineage>
        <taxon>Bacteria</taxon>
        <taxon>Bacillati</taxon>
        <taxon>Actinomycetota</taxon>
        <taxon>Actinomycetes</taxon>
        <taxon>Jiangellales</taxon>
        <taxon>Jiangellaceae</taxon>
        <taxon>Jiangella</taxon>
    </lineage>
</organism>
<dbReference type="InterPro" id="IPR050131">
    <property type="entry name" value="Peptidase_S8_subtilisin-like"/>
</dbReference>
<evidence type="ECO:0000256" key="3">
    <source>
        <dbReference type="ARBA" id="ARBA00022801"/>
    </source>
</evidence>
<dbReference type="SUPFAM" id="SSF52743">
    <property type="entry name" value="Subtilisin-like"/>
    <property type="match status" value="1"/>
</dbReference>
<feature type="non-terminal residue" evidence="10">
    <location>
        <position position="1"/>
    </location>
</feature>
<keyword evidence="2 6" id="KW-0645">Protease</keyword>
<feature type="active site" description="Charge relay system" evidence="5 6">
    <location>
        <position position="250"/>
    </location>
</feature>
<dbReference type="EMBL" id="SMKL01000075">
    <property type="protein sequence ID" value="TDC47395.1"/>
    <property type="molecule type" value="Genomic_DNA"/>
</dbReference>
<comment type="caution">
    <text evidence="10">The sequence shown here is derived from an EMBL/GenBank/DDBJ whole genome shotgun (WGS) entry which is preliminary data.</text>
</comment>
<keyword evidence="11" id="KW-1185">Reference proteome</keyword>
<dbReference type="InterPro" id="IPR023827">
    <property type="entry name" value="Peptidase_S8_Asp-AS"/>
</dbReference>
<evidence type="ECO:0000256" key="1">
    <source>
        <dbReference type="ARBA" id="ARBA00011073"/>
    </source>
</evidence>
<gene>
    <name evidence="10" type="ORF">E1212_24300</name>
</gene>
<dbReference type="PROSITE" id="PS51892">
    <property type="entry name" value="SUBTILASE"/>
    <property type="match status" value="1"/>
</dbReference>
<name>A0A4V2XW11_9ACTN</name>
<evidence type="ECO:0000256" key="7">
    <source>
        <dbReference type="RuleBase" id="RU003355"/>
    </source>
</evidence>
<feature type="signal peptide" evidence="8">
    <location>
        <begin position="1"/>
        <end position="29"/>
    </location>
</feature>
<dbReference type="OrthoDB" id="614750at2"/>
<sequence>APPPRHRRRAALAAVAVAGLVLAVAAQRADEPAAATPLTAPADVAPVTALPGGTVTVTLVTGDRVHVRAEPGRAPEVTGIDPAPRADGDPVGFQTFRHDGAVHVVPSDASALLAADRLDPELFNLTTLVEHGLTGAGGLALIVQYDGASQRRSAARAAALPGATRGPELESIDAAGLRVDPERAADFWAAVDATDGAGGASAARLDRGVERIWLDRPVEAVLDESVAQVGAPEAWAAGYDGEGVTVAVLDTGIDPEHPDLADRIVGSRSFVPGEEVTDGHGHGTHVASTVLGSGAGSGGRYTGVAPGARLLVGKVLGDGGSGSSTGIIDGMEWAVEQGARVVSMSLGGDPTDGTDPMSSAVNRLSAESGALFVIAAGNAGPEAGTVAAPGAADSALTVAAVDKQDALAGFSSRGPRVGDAATKPDIAAPGVAIAAARAAGTGLGQPVDDLYTAANGTSMATPHVAGAAAILAQQHPGWTGEQLKAALTSTAADLGDTAYETGAGQLDVDRATGQGVFSSGSVWFGHLPYPQTAPVSRTITYTNTGAEPVVLDLAASLSTAAGGPAPAGMLGVSPGTLTVPAGGIATATVAVDPTAGESVGLYQGRVTATAGGGAVRVTTVVGVFVEPETFELTVSAVGPEGSSDVDIDSWLVIRNDGWIDFSDNAVRLPGDPEATVTLPRGSYTVAAQVTWQDGAGDVHAGLPLEPQARLDADTAVRFDLGQATRLGAATADPSEAYDTRLAYRRGGPGDGWSLEGTLTGDYGAESFWITPTAPVEAGTLELTSQLVLGPPLLSLQTMGARPLTLSPRYRSADVTEPRLDRRRPLAVVDGGRGDDLGGVDAEGSLVLLTPDDLCTPDCGPGLAGRVAAAASAGAAGVLVAGTTARPSLGGAELALPVATLPPSEGAALTAELAVRPVRVRVGGDPSVPSLRLLSYRESGAVPADLTYQVSDDELAVVHHDIHAGAGDRGEARRLLWTVDGGALELPYVTAPRRLTVGVGPVDPAVRHAIDLQDDDASDLGLFVESTQRFFGTAGPHVVAWNSGPLVPGPSSGWSGLDDQAGPLRACSGCRMGDVFLPFMYLGTSRQHESGLLGLVEGGMLAPSSHICRPDDPEHPPSRPPRYQCEVHLYRADGTEIEPRLVSDTPAIPPFSAATVTEEDR</sequence>
<reference evidence="10 11" key="1">
    <citation type="submission" date="2019-02" db="EMBL/GenBank/DDBJ databases">
        <title>Draft genome sequences of novel Actinobacteria.</title>
        <authorList>
            <person name="Sahin N."/>
            <person name="Ay H."/>
            <person name="Saygin H."/>
        </authorList>
    </citation>
    <scope>NUCLEOTIDE SEQUENCE [LARGE SCALE GENOMIC DNA]</scope>
    <source>
        <strain evidence="10 11">KC603</strain>
    </source>
</reference>
<evidence type="ECO:0000313" key="11">
    <source>
        <dbReference type="Proteomes" id="UP000295621"/>
    </source>
</evidence>
<dbReference type="InterPro" id="IPR036852">
    <property type="entry name" value="Peptidase_S8/S53_dom_sf"/>
</dbReference>
<evidence type="ECO:0000256" key="8">
    <source>
        <dbReference type="SAM" id="SignalP"/>
    </source>
</evidence>
<dbReference type="GO" id="GO:0005975">
    <property type="term" value="P:carbohydrate metabolic process"/>
    <property type="evidence" value="ECO:0007669"/>
    <property type="project" value="UniProtKB-ARBA"/>
</dbReference>
<dbReference type="Pfam" id="PF00082">
    <property type="entry name" value="Peptidase_S8"/>
    <property type="match status" value="1"/>
</dbReference>
<dbReference type="InterPro" id="IPR000209">
    <property type="entry name" value="Peptidase_S8/S53_dom"/>
</dbReference>
<comment type="similarity">
    <text evidence="1 6 7">Belongs to the peptidase S8 family.</text>
</comment>
<keyword evidence="4 6" id="KW-0720">Serine protease</keyword>
<dbReference type="PROSITE" id="PS00137">
    <property type="entry name" value="SUBTILASE_HIS"/>
    <property type="match status" value="1"/>
</dbReference>
<feature type="domain" description="Peptidase S8/S53" evidence="9">
    <location>
        <begin position="241"/>
        <end position="501"/>
    </location>
</feature>
<dbReference type="GO" id="GO:0006508">
    <property type="term" value="P:proteolysis"/>
    <property type="evidence" value="ECO:0007669"/>
    <property type="project" value="UniProtKB-KW"/>
</dbReference>
<protein>
    <submittedName>
        <fullName evidence="10">Serine protease</fullName>
    </submittedName>
</protein>
<dbReference type="GO" id="GO:0004252">
    <property type="term" value="F:serine-type endopeptidase activity"/>
    <property type="evidence" value="ECO:0007669"/>
    <property type="project" value="UniProtKB-UniRule"/>
</dbReference>
<feature type="chain" id="PRO_5039040523" evidence="8">
    <location>
        <begin position="30"/>
        <end position="1160"/>
    </location>
</feature>
<dbReference type="PANTHER" id="PTHR43806:SF11">
    <property type="entry name" value="CEREVISIN-RELATED"/>
    <property type="match status" value="1"/>
</dbReference>
<dbReference type="InterPro" id="IPR015500">
    <property type="entry name" value="Peptidase_S8_subtilisin-rel"/>
</dbReference>
<dbReference type="RefSeq" id="WP_131987275.1">
    <property type="nucleotide sequence ID" value="NZ_SMKL01000075.1"/>
</dbReference>
<dbReference type="AlphaFoldDB" id="A0A4V2XW11"/>
<dbReference type="PROSITE" id="PS00138">
    <property type="entry name" value="SUBTILASE_SER"/>
    <property type="match status" value="1"/>
</dbReference>
<evidence type="ECO:0000313" key="10">
    <source>
        <dbReference type="EMBL" id="TDC47395.1"/>
    </source>
</evidence>
<evidence type="ECO:0000256" key="5">
    <source>
        <dbReference type="PIRSR" id="PIRSR615500-1"/>
    </source>
</evidence>
<dbReference type="InterPro" id="IPR022398">
    <property type="entry name" value="Peptidase_S8_His-AS"/>
</dbReference>
<dbReference type="PRINTS" id="PR00723">
    <property type="entry name" value="SUBTILISIN"/>
</dbReference>
<dbReference type="PROSITE" id="PS00136">
    <property type="entry name" value="SUBTILASE_ASP"/>
    <property type="match status" value="1"/>
</dbReference>
<dbReference type="Gene3D" id="2.60.40.10">
    <property type="entry name" value="Immunoglobulins"/>
    <property type="match status" value="1"/>
</dbReference>
<dbReference type="InterPro" id="IPR023828">
    <property type="entry name" value="Peptidase_S8_Ser-AS"/>
</dbReference>
<evidence type="ECO:0000259" key="9">
    <source>
        <dbReference type="Pfam" id="PF00082"/>
    </source>
</evidence>
<keyword evidence="3 6" id="KW-0378">Hydrolase</keyword>
<dbReference type="InterPro" id="IPR013783">
    <property type="entry name" value="Ig-like_fold"/>
</dbReference>
<evidence type="ECO:0000256" key="6">
    <source>
        <dbReference type="PROSITE-ProRule" id="PRU01240"/>
    </source>
</evidence>
<dbReference type="Proteomes" id="UP000295621">
    <property type="component" value="Unassembled WGS sequence"/>
</dbReference>
<feature type="active site" description="Charge relay system" evidence="5 6">
    <location>
        <position position="282"/>
    </location>
</feature>
<evidence type="ECO:0000256" key="2">
    <source>
        <dbReference type="ARBA" id="ARBA00022670"/>
    </source>
</evidence>
<accession>A0A4V2XW11</accession>
<dbReference type="Gene3D" id="3.40.50.200">
    <property type="entry name" value="Peptidase S8/S53 domain"/>
    <property type="match status" value="1"/>
</dbReference>